<dbReference type="Proteomes" id="UP000654075">
    <property type="component" value="Unassembled WGS sequence"/>
</dbReference>
<sequence>MQADIRQQTPRASLFDYAAIKAQADLWARKVWPSGLGSISKFYANPGLRDPTCPAAKKYKASACALECSKMSHVEFAWHGIGTLASVQNIICWDNLDPARRNEQR</sequence>
<protein>
    <submittedName>
        <fullName evidence="1">Uncharacterized protein</fullName>
    </submittedName>
</protein>
<evidence type="ECO:0000313" key="1">
    <source>
        <dbReference type="EMBL" id="CAE8590176.1"/>
    </source>
</evidence>
<dbReference type="EMBL" id="CAJNNV010004117">
    <property type="protein sequence ID" value="CAE8590176.1"/>
    <property type="molecule type" value="Genomic_DNA"/>
</dbReference>
<organism evidence="1 3">
    <name type="scientific">Polarella glacialis</name>
    <name type="common">Dinoflagellate</name>
    <dbReference type="NCBI Taxonomy" id="89957"/>
    <lineage>
        <taxon>Eukaryota</taxon>
        <taxon>Sar</taxon>
        <taxon>Alveolata</taxon>
        <taxon>Dinophyceae</taxon>
        <taxon>Suessiales</taxon>
        <taxon>Suessiaceae</taxon>
        <taxon>Polarella</taxon>
    </lineage>
</organism>
<reference evidence="1" key="1">
    <citation type="submission" date="2021-02" db="EMBL/GenBank/DDBJ databases">
        <authorList>
            <person name="Dougan E. K."/>
            <person name="Rhodes N."/>
            <person name="Thang M."/>
            <person name="Chan C."/>
        </authorList>
    </citation>
    <scope>NUCLEOTIDE SEQUENCE</scope>
</reference>
<dbReference type="EMBL" id="CAJNNW010022395">
    <property type="protein sequence ID" value="CAE8669278.1"/>
    <property type="molecule type" value="Genomic_DNA"/>
</dbReference>
<name>A0A813DQI7_POLGL</name>
<comment type="caution">
    <text evidence="1">The sequence shown here is derived from an EMBL/GenBank/DDBJ whole genome shotgun (WGS) entry which is preliminary data.</text>
</comment>
<evidence type="ECO:0000313" key="2">
    <source>
        <dbReference type="EMBL" id="CAE8669278.1"/>
    </source>
</evidence>
<keyword evidence="3" id="KW-1185">Reference proteome</keyword>
<gene>
    <name evidence="1" type="ORF">PGLA1383_LOCUS8901</name>
    <name evidence="2" type="ORF">PGLA2088_LOCUS17147</name>
</gene>
<proteinExistence type="predicted"/>
<dbReference type="Proteomes" id="UP000626109">
    <property type="component" value="Unassembled WGS sequence"/>
</dbReference>
<dbReference type="AlphaFoldDB" id="A0A813DQI7"/>
<evidence type="ECO:0000313" key="3">
    <source>
        <dbReference type="Proteomes" id="UP000654075"/>
    </source>
</evidence>
<accession>A0A813DQI7</accession>